<dbReference type="GO" id="GO:0016491">
    <property type="term" value="F:oxidoreductase activity"/>
    <property type="evidence" value="ECO:0007669"/>
    <property type="project" value="UniProtKB-KW"/>
</dbReference>
<dbReference type="AlphaFoldDB" id="A0A5N8WLN4"/>
<name>A0A5N8WLN4_9ACTN</name>
<dbReference type="SUPFAM" id="SSF52218">
    <property type="entry name" value="Flavoproteins"/>
    <property type="match status" value="1"/>
</dbReference>
<gene>
    <name evidence="5" type="ORF">FPZ41_02025</name>
</gene>
<evidence type="ECO:0000259" key="4">
    <source>
        <dbReference type="Pfam" id="PF03358"/>
    </source>
</evidence>
<feature type="domain" description="NADPH-dependent FMN reductase-like" evidence="4">
    <location>
        <begin position="1"/>
        <end position="134"/>
    </location>
</feature>
<dbReference type="Gene3D" id="3.40.50.360">
    <property type="match status" value="1"/>
</dbReference>
<evidence type="ECO:0000313" key="5">
    <source>
        <dbReference type="EMBL" id="MPY47434.1"/>
    </source>
</evidence>
<dbReference type="PANTHER" id="PTHR43408:SF1">
    <property type="entry name" value="FMN REDUCTASE (NADPH)"/>
    <property type="match status" value="1"/>
</dbReference>
<reference evidence="5 6" key="1">
    <citation type="submission" date="2019-09" db="EMBL/GenBank/DDBJ databases">
        <authorList>
            <person name="Duangmal K."/>
            <person name="Teo W.F.A."/>
            <person name="Lipun K."/>
        </authorList>
    </citation>
    <scope>NUCLEOTIDE SEQUENCE [LARGE SCALE GENOMIC DNA]</scope>
    <source>
        <strain evidence="5 6">K1PN6</strain>
    </source>
</reference>
<dbReference type="EMBL" id="VMNX01000002">
    <property type="protein sequence ID" value="MPY47434.1"/>
    <property type="molecule type" value="Genomic_DNA"/>
</dbReference>
<proteinExistence type="predicted"/>
<evidence type="ECO:0000256" key="1">
    <source>
        <dbReference type="ARBA" id="ARBA00022630"/>
    </source>
</evidence>
<sequence>MTVTVVVGNPKPASRTLAAATLLAEKLGGRAPGSGADHTFDLIELGPGLLGWGDESVAAAVKTVQSSSLVVFASPTFKATYTGLLKLFLDQFAGGTGLRGVVAVPLMLGAGPAHALAPELTLRPVLTELGGTCAVPGLYLRDSTFSDDPALDAYVERWAPVVRALVNLKH</sequence>
<dbReference type="RefSeq" id="WP_322619717.1">
    <property type="nucleotide sequence ID" value="NZ_VMNX01000002.1"/>
</dbReference>
<keyword evidence="2" id="KW-0288">FMN</keyword>
<accession>A0A5N8WLN4</accession>
<dbReference type="InterPro" id="IPR029039">
    <property type="entry name" value="Flavoprotein-like_sf"/>
</dbReference>
<keyword evidence="6" id="KW-1185">Reference proteome</keyword>
<dbReference type="PANTHER" id="PTHR43408">
    <property type="entry name" value="FMN REDUCTASE (NADPH)"/>
    <property type="match status" value="1"/>
</dbReference>
<evidence type="ECO:0000313" key="6">
    <source>
        <dbReference type="Proteomes" id="UP000373149"/>
    </source>
</evidence>
<keyword evidence="1" id="KW-0285">Flavoprotein</keyword>
<keyword evidence="3" id="KW-0560">Oxidoreductase</keyword>
<evidence type="ECO:0000256" key="3">
    <source>
        <dbReference type="ARBA" id="ARBA00023002"/>
    </source>
</evidence>
<evidence type="ECO:0000256" key="2">
    <source>
        <dbReference type="ARBA" id="ARBA00022643"/>
    </source>
</evidence>
<protein>
    <submittedName>
        <fullName evidence="5">NADPH-dependent oxidoreductase</fullName>
    </submittedName>
</protein>
<dbReference type="InterPro" id="IPR051814">
    <property type="entry name" value="NAD(P)H-dep_FMN_reductase"/>
</dbReference>
<dbReference type="Proteomes" id="UP000373149">
    <property type="component" value="Unassembled WGS sequence"/>
</dbReference>
<comment type="caution">
    <text evidence="5">The sequence shown here is derived from an EMBL/GenBank/DDBJ whole genome shotgun (WGS) entry which is preliminary data.</text>
</comment>
<organism evidence="5 6">
    <name type="scientific">Streptomyces acidicola</name>
    <dbReference type="NCBI Taxonomy" id="2596892"/>
    <lineage>
        <taxon>Bacteria</taxon>
        <taxon>Bacillati</taxon>
        <taxon>Actinomycetota</taxon>
        <taxon>Actinomycetes</taxon>
        <taxon>Kitasatosporales</taxon>
        <taxon>Streptomycetaceae</taxon>
        <taxon>Streptomyces</taxon>
    </lineage>
</organism>
<dbReference type="Pfam" id="PF03358">
    <property type="entry name" value="FMN_red"/>
    <property type="match status" value="1"/>
</dbReference>
<dbReference type="InterPro" id="IPR005025">
    <property type="entry name" value="FMN_Rdtase-like_dom"/>
</dbReference>